<protein>
    <submittedName>
        <fullName evidence="2">Uncharacterized protein</fullName>
    </submittedName>
</protein>
<name>A0A1X7J8M9_9MICO</name>
<feature type="region of interest" description="Disordered" evidence="1">
    <location>
        <begin position="1"/>
        <end position="99"/>
    </location>
</feature>
<gene>
    <name evidence="2" type="ORF">SAMN06296010_1155</name>
</gene>
<dbReference type="STRING" id="150121.SAMN06296010_1155"/>
<accession>A0A1X7J8M9</accession>
<evidence type="ECO:0000256" key="1">
    <source>
        <dbReference type="SAM" id="MobiDB-lite"/>
    </source>
</evidence>
<dbReference type="AlphaFoldDB" id="A0A1X7J8M9"/>
<proteinExistence type="predicted"/>
<dbReference type="Proteomes" id="UP000193244">
    <property type="component" value="Unassembled WGS sequence"/>
</dbReference>
<sequence length="99" mass="10434">MSATPPPPYDADMSSHDKTQDAPIMDGANEATEAEKQAGREDQIKADNARDGGLDDDLRSIRVVDEGKNRARTEGNGSGADGAVDISNSSDVERTGDND</sequence>
<evidence type="ECO:0000313" key="3">
    <source>
        <dbReference type="Proteomes" id="UP000193244"/>
    </source>
</evidence>
<feature type="compositionally biased region" description="Basic and acidic residues" evidence="1">
    <location>
        <begin position="33"/>
        <end position="73"/>
    </location>
</feature>
<keyword evidence="3" id="KW-1185">Reference proteome</keyword>
<evidence type="ECO:0000313" key="2">
    <source>
        <dbReference type="EMBL" id="SMG24099.1"/>
    </source>
</evidence>
<reference evidence="3" key="1">
    <citation type="submission" date="2017-04" db="EMBL/GenBank/DDBJ databases">
        <authorList>
            <person name="Varghese N."/>
            <person name="Submissions S."/>
        </authorList>
    </citation>
    <scope>NUCLEOTIDE SEQUENCE [LARGE SCALE GENOMIC DNA]</scope>
    <source>
        <strain evidence="3">VKM Ac-2510</strain>
    </source>
</reference>
<dbReference type="EMBL" id="FXAY01000002">
    <property type="protein sequence ID" value="SMG24099.1"/>
    <property type="molecule type" value="Genomic_DNA"/>
</dbReference>
<organism evidence="2 3">
    <name type="scientific">Agreia pratensis</name>
    <dbReference type="NCBI Taxonomy" id="150121"/>
    <lineage>
        <taxon>Bacteria</taxon>
        <taxon>Bacillati</taxon>
        <taxon>Actinomycetota</taxon>
        <taxon>Actinomycetes</taxon>
        <taxon>Micrococcales</taxon>
        <taxon>Microbacteriaceae</taxon>
        <taxon>Agreia</taxon>
    </lineage>
</organism>